<dbReference type="InterPro" id="IPR005110">
    <property type="entry name" value="MoeA_linker/N"/>
</dbReference>
<dbReference type="InterPro" id="IPR005111">
    <property type="entry name" value="MoeA_C_domain_IV"/>
</dbReference>
<dbReference type="Pfam" id="PF00994">
    <property type="entry name" value="MoCF_biosynth"/>
    <property type="match status" value="1"/>
</dbReference>
<evidence type="ECO:0000313" key="13">
    <source>
        <dbReference type="EMBL" id="SKA33703.1"/>
    </source>
</evidence>
<dbReference type="Gene3D" id="3.40.980.10">
    <property type="entry name" value="MoaB/Mog-like domain"/>
    <property type="match status" value="1"/>
</dbReference>
<comment type="pathway">
    <text evidence="3 11">Cofactor biosynthesis; molybdopterin biosynthesis.</text>
</comment>
<dbReference type="Gene3D" id="2.40.340.10">
    <property type="entry name" value="MoeA, C-terminal, domain IV"/>
    <property type="match status" value="1"/>
</dbReference>
<protein>
    <recommendedName>
        <fullName evidence="11">Molybdopterin molybdenumtransferase</fullName>
        <ecNumber evidence="11">2.10.1.1</ecNumber>
    </recommendedName>
</protein>
<evidence type="ECO:0000259" key="12">
    <source>
        <dbReference type="SMART" id="SM00852"/>
    </source>
</evidence>
<dbReference type="EMBL" id="FUXL01000016">
    <property type="protein sequence ID" value="SKA33703.1"/>
    <property type="molecule type" value="Genomic_DNA"/>
</dbReference>
<keyword evidence="14" id="KW-1185">Reference proteome</keyword>
<dbReference type="Gene3D" id="3.90.105.10">
    <property type="entry name" value="Molybdopterin biosynthesis moea protein, domain 2"/>
    <property type="match status" value="1"/>
</dbReference>
<dbReference type="SUPFAM" id="SSF53218">
    <property type="entry name" value="Molybdenum cofactor biosynthesis proteins"/>
    <property type="match status" value="1"/>
</dbReference>
<dbReference type="Gene3D" id="2.170.190.11">
    <property type="entry name" value="Molybdopterin biosynthesis moea protein, domain 3"/>
    <property type="match status" value="1"/>
</dbReference>
<organism evidence="13 14">
    <name type="scientific">Consotaella salsifontis</name>
    <dbReference type="NCBI Taxonomy" id="1365950"/>
    <lineage>
        <taxon>Bacteria</taxon>
        <taxon>Pseudomonadati</taxon>
        <taxon>Pseudomonadota</taxon>
        <taxon>Alphaproteobacteria</taxon>
        <taxon>Hyphomicrobiales</taxon>
        <taxon>Aurantimonadaceae</taxon>
        <taxon>Consotaella</taxon>
    </lineage>
</organism>
<dbReference type="NCBIfam" id="NF045515">
    <property type="entry name" value="Glp_gephyrin"/>
    <property type="match status" value="1"/>
</dbReference>
<evidence type="ECO:0000256" key="2">
    <source>
        <dbReference type="ARBA" id="ARBA00002901"/>
    </source>
</evidence>
<dbReference type="InterPro" id="IPR036135">
    <property type="entry name" value="MoeA_linker/N_sf"/>
</dbReference>
<accession>A0A1T4SZN2</accession>
<dbReference type="RefSeq" id="WP_078709861.1">
    <property type="nucleotide sequence ID" value="NZ_FUXL01000016.1"/>
</dbReference>
<dbReference type="PANTHER" id="PTHR10192">
    <property type="entry name" value="MOLYBDOPTERIN BIOSYNTHESIS PROTEIN"/>
    <property type="match status" value="1"/>
</dbReference>
<evidence type="ECO:0000256" key="8">
    <source>
        <dbReference type="ARBA" id="ARBA00022842"/>
    </source>
</evidence>
<dbReference type="Pfam" id="PF03453">
    <property type="entry name" value="MoeA_N"/>
    <property type="match status" value="1"/>
</dbReference>
<evidence type="ECO:0000313" key="14">
    <source>
        <dbReference type="Proteomes" id="UP000190135"/>
    </source>
</evidence>
<dbReference type="PANTHER" id="PTHR10192:SF5">
    <property type="entry name" value="GEPHYRIN"/>
    <property type="match status" value="1"/>
</dbReference>
<evidence type="ECO:0000256" key="9">
    <source>
        <dbReference type="ARBA" id="ARBA00023150"/>
    </source>
</evidence>
<proteinExistence type="inferred from homology"/>
<evidence type="ECO:0000256" key="7">
    <source>
        <dbReference type="ARBA" id="ARBA00022723"/>
    </source>
</evidence>
<dbReference type="InterPro" id="IPR038987">
    <property type="entry name" value="MoeA-like"/>
</dbReference>
<dbReference type="OrthoDB" id="9804758at2"/>
<dbReference type="Proteomes" id="UP000190135">
    <property type="component" value="Unassembled WGS sequence"/>
</dbReference>
<dbReference type="GO" id="GO:0046872">
    <property type="term" value="F:metal ion binding"/>
    <property type="evidence" value="ECO:0007669"/>
    <property type="project" value="UniProtKB-UniRule"/>
</dbReference>
<feature type="domain" description="MoaB/Mog" evidence="12">
    <location>
        <begin position="177"/>
        <end position="316"/>
    </location>
</feature>
<evidence type="ECO:0000256" key="10">
    <source>
        <dbReference type="ARBA" id="ARBA00047317"/>
    </source>
</evidence>
<dbReference type="GO" id="GO:0061599">
    <property type="term" value="F:molybdopterin molybdotransferase activity"/>
    <property type="evidence" value="ECO:0007669"/>
    <property type="project" value="UniProtKB-UniRule"/>
</dbReference>
<comment type="function">
    <text evidence="2 11">Catalyzes the insertion of molybdate into adenylated molybdopterin with the concomitant release of AMP.</text>
</comment>
<dbReference type="SUPFAM" id="SSF63867">
    <property type="entry name" value="MoeA C-terminal domain-like"/>
    <property type="match status" value="1"/>
</dbReference>
<name>A0A1T4SZN2_9HYPH</name>
<dbReference type="SMART" id="SM00852">
    <property type="entry name" value="MoCF_biosynth"/>
    <property type="match status" value="1"/>
</dbReference>
<keyword evidence="6 11" id="KW-0808">Transferase</keyword>
<dbReference type="CDD" id="cd00887">
    <property type="entry name" value="MoeA"/>
    <property type="match status" value="1"/>
</dbReference>
<dbReference type="FunFam" id="3.40.980.10:FF:000004">
    <property type="entry name" value="Molybdopterin molybdenumtransferase"/>
    <property type="match status" value="1"/>
</dbReference>
<dbReference type="NCBIfam" id="TIGR00177">
    <property type="entry name" value="molyb_syn"/>
    <property type="match status" value="1"/>
</dbReference>
<dbReference type="InterPro" id="IPR036688">
    <property type="entry name" value="MoeA_C_domain_IV_sf"/>
</dbReference>
<keyword evidence="8 11" id="KW-0460">Magnesium</keyword>
<dbReference type="EC" id="2.10.1.1" evidence="11"/>
<dbReference type="SUPFAM" id="SSF63882">
    <property type="entry name" value="MoeA N-terminal region -like"/>
    <property type="match status" value="1"/>
</dbReference>
<dbReference type="UniPathway" id="UPA00344"/>
<keyword evidence="7 11" id="KW-0479">Metal-binding</keyword>
<evidence type="ECO:0000256" key="1">
    <source>
        <dbReference type="ARBA" id="ARBA00001946"/>
    </source>
</evidence>
<dbReference type="GO" id="GO:0005829">
    <property type="term" value="C:cytosol"/>
    <property type="evidence" value="ECO:0007669"/>
    <property type="project" value="TreeGrafter"/>
</dbReference>
<sequence length="400" mass="41564">MISVDEALERLLEGVEPLGGVDDIPLHEALGRVLAEDLIAKRTQPSFDASAMDGYALRAEDLSDPGKSVAVVGESAAGRAFERAIVPGEAVRIFTGAPVPAGADTILVQEDAERLPDGRLKATSALRANLHIRRAGADFSEGQLLLSAGTLLRPGALALAASGGYPVLPVRERPRVAILATGDELVPPGAPVGPSQIVASNGYGVAAIVRAAGGEALDYGIAPDDPEVIGQRVQRGLDEGVDILVTIGGVSVGDHDHIGEVYAAKGVELGFWKVAMRPGKPIMTGRLGKTRLIGLPGNPASSLVSSTLFLKPLIERLAGRSARQGLQKGRLGAPVRANGARSDFIRATTTEVDGEVRVFPLDRQDSSLLSVYAEASALLMRPISAAAAEAGEPCLYLPLD</sequence>
<keyword evidence="5 11" id="KW-0500">Molybdenum</keyword>
<dbReference type="InterPro" id="IPR036425">
    <property type="entry name" value="MoaB/Mog-like_dom_sf"/>
</dbReference>
<evidence type="ECO:0000256" key="6">
    <source>
        <dbReference type="ARBA" id="ARBA00022679"/>
    </source>
</evidence>
<dbReference type="STRING" id="1365950.SAMN05428963_11660"/>
<gene>
    <name evidence="13" type="ORF">SAMN05428963_11660</name>
</gene>
<dbReference type="AlphaFoldDB" id="A0A1T4SZN2"/>
<comment type="similarity">
    <text evidence="4 11">Belongs to the MoeA family.</text>
</comment>
<evidence type="ECO:0000256" key="3">
    <source>
        <dbReference type="ARBA" id="ARBA00005046"/>
    </source>
</evidence>
<evidence type="ECO:0000256" key="11">
    <source>
        <dbReference type="RuleBase" id="RU365090"/>
    </source>
</evidence>
<dbReference type="InterPro" id="IPR001453">
    <property type="entry name" value="MoaB/Mog_dom"/>
</dbReference>
<dbReference type="Pfam" id="PF03454">
    <property type="entry name" value="MoeA_C"/>
    <property type="match status" value="1"/>
</dbReference>
<comment type="cofactor">
    <cofactor evidence="1 11">
        <name>Mg(2+)</name>
        <dbReference type="ChEBI" id="CHEBI:18420"/>
    </cofactor>
</comment>
<comment type="catalytic activity">
    <reaction evidence="10">
        <text>adenylyl-molybdopterin + molybdate = Mo-molybdopterin + AMP + H(+)</text>
        <dbReference type="Rhea" id="RHEA:35047"/>
        <dbReference type="ChEBI" id="CHEBI:15378"/>
        <dbReference type="ChEBI" id="CHEBI:36264"/>
        <dbReference type="ChEBI" id="CHEBI:62727"/>
        <dbReference type="ChEBI" id="CHEBI:71302"/>
        <dbReference type="ChEBI" id="CHEBI:456215"/>
        <dbReference type="EC" id="2.10.1.1"/>
    </reaction>
</comment>
<dbReference type="GO" id="GO:0006777">
    <property type="term" value="P:Mo-molybdopterin cofactor biosynthetic process"/>
    <property type="evidence" value="ECO:0007669"/>
    <property type="project" value="UniProtKB-UniRule"/>
</dbReference>
<evidence type="ECO:0000256" key="4">
    <source>
        <dbReference type="ARBA" id="ARBA00010763"/>
    </source>
</evidence>
<evidence type="ECO:0000256" key="5">
    <source>
        <dbReference type="ARBA" id="ARBA00022505"/>
    </source>
</evidence>
<keyword evidence="9 11" id="KW-0501">Molybdenum cofactor biosynthesis</keyword>
<reference evidence="13 14" key="1">
    <citation type="submission" date="2017-02" db="EMBL/GenBank/DDBJ databases">
        <authorList>
            <person name="Peterson S.W."/>
        </authorList>
    </citation>
    <scope>NUCLEOTIDE SEQUENCE [LARGE SCALE GENOMIC DNA]</scope>
    <source>
        <strain evidence="13 14">USBA 369</strain>
    </source>
</reference>